<evidence type="ECO:0000313" key="1">
    <source>
        <dbReference type="EMBL" id="MCS3709820.1"/>
    </source>
</evidence>
<dbReference type="Proteomes" id="UP001155057">
    <property type="component" value="Unassembled WGS sequence"/>
</dbReference>
<name>A0A9X2Q750_9BACT</name>
<protein>
    <submittedName>
        <fullName evidence="1">Uncharacterized protein</fullName>
    </submittedName>
</protein>
<proteinExistence type="predicted"/>
<gene>
    <name evidence="1" type="ORF">GGP61_001424</name>
</gene>
<dbReference type="EMBL" id="JANUAE010000004">
    <property type="protein sequence ID" value="MCS3709820.1"/>
    <property type="molecule type" value="Genomic_DNA"/>
</dbReference>
<evidence type="ECO:0000313" key="2">
    <source>
        <dbReference type="Proteomes" id="UP001155057"/>
    </source>
</evidence>
<sequence>MKILAGINLTICLFIASLLMPDGVRAVVSLSAVFSGVWLGALLAQSCTEESDNVRHDAVLLSAEILLLVLKFLFQQSG</sequence>
<comment type="caution">
    <text evidence="1">The sequence shown here is derived from an EMBL/GenBank/DDBJ whole genome shotgun (WGS) entry which is preliminary data.</text>
</comment>
<dbReference type="AlphaFoldDB" id="A0A9X2Q750"/>
<organism evidence="1 2">
    <name type="scientific">Salinibacter ruber</name>
    <dbReference type="NCBI Taxonomy" id="146919"/>
    <lineage>
        <taxon>Bacteria</taxon>
        <taxon>Pseudomonadati</taxon>
        <taxon>Rhodothermota</taxon>
        <taxon>Rhodothermia</taxon>
        <taxon>Rhodothermales</taxon>
        <taxon>Salinibacteraceae</taxon>
        <taxon>Salinibacter</taxon>
    </lineage>
</organism>
<accession>A0A9X2Q750</accession>
<reference evidence="1" key="1">
    <citation type="submission" date="2022-08" db="EMBL/GenBank/DDBJ databases">
        <title>Genomic Encyclopedia of Type Strains, Phase V (KMG-V): Genome sequencing to study the core and pangenomes of soil and plant-associated prokaryotes.</title>
        <authorList>
            <person name="Whitman W."/>
        </authorList>
    </citation>
    <scope>NUCLEOTIDE SEQUENCE</scope>
    <source>
        <strain evidence="1">SP3049</strain>
    </source>
</reference>
<dbReference type="RefSeq" id="WP_259123696.1">
    <property type="nucleotide sequence ID" value="NZ_JANTZO010000005.1"/>
</dbReference>